<feature type="region of interest" description="Disordered" evidence="7">
    <location>
        <begin position="102"/>
        <end position="181"/>
    </location>
</feature>
<dbReference type="PROSITE" id="PS50217">
    <property type="entry name" value="BZIP"/>
    <property type="match status" value="1"/>
</dbReference>
<evidence type="ECO:0000313" key="9">
    <source>
        <dbReference type="EMBL" id="CAD8803396.1"/>
    </source>
</evidence>
<evidence type="ECO:0000259" key="8">
    <source>
        <dbReference type="PROSITE" id="PS50217"/>
    </source>
</evidence>
<dbReference type="Pfam" id="PF00170">
    <property type="entry name" value="bZIP_1"/>
    <property type="match status" value="1"/>
</dbReference>
<dbReference type="PANTHER" id="PTHR47416">
    <property type="entry name" value="BASIC-LEUCINE ZIPPER TRANSCRIPTION FACTOR F-RELATED"/>
    <property type="match status" value="1"/>
</dbReference>
<proteinExistence type="inferred from homology"/>
<dbReference type="Gene3D" id="1.20.5.170">
    <property type="match status" value="1"/>
</dbReference>
<dbReference type="PROSITE" id="PS00036">
    <property type="entry name" value="BZIP_BASIC"/>
    <property type="match status" value="1"/>
</dbReference>
<dbReference type="GO" id="GO:0003677">
    <property type="term" value="F:DNA binding"/>
    <property type="evidence" value="ECO:0007669"/>
    <property type="project" value="UniProtKB-KW"/>
</dbReference>
<keyword evidence="6" id="KW-0539">Nucleus</keyword>
<evidence type="ECO:0000256" key="5">
    <source>
        <dbReference type="ARBA" id="ARBA00023163"/>
    </source>
</evidence>
<dbReference type="GO" id="GO:0005634">
    <property type="term" value="C:nucleus"/>
    <property type="evidence" value="ECO:0007669"/>
    <property type="project" value="UniProtKB-SubCell"/>
</dbReference>
<accession>A0A7S0YYI0</accession>
<sequence>MKRDEGGAAGDAGATYPKDPSPLPAKRRRVATNKDTEHTVTPRSAPVTPPLGPDKHSSRSHSKMSGVGSDVGSDTPMEFGDEEVEAASSLATFILAASASQSLVSLSQPNSAPAALKSQEKRHDGKHDGGGNDKEAKCCSSSVDDDYDHMDPLQHKKQRRREKNRASAQQSRQRKKSHLETLEQRVEVLESERQLLHNRVEALASENQRLRKQLAQAGASPSSVEDVIEESAGAGLLAQLAQTAHALVNSH</sequence>
<dbReference type="GO" id="GO:0003700">
    <property type="term" value="F:DNA-binding transcription factor activity"/>
    <property type="evidence" value="ECO:0007669"/>
    <property type="project" value="InterPro"/>
</dbReference>
<keyword evidence="5" id="KW-0804">Transcription</keyword>
<evidence type="ECO:0000256" key="7">
    <source>
        <dbReference type="SAM" id="MobiDB-lite"/>
    </source>
</evidence>
<evidence type="ECO:0000256" key="2">
    <source>
        <dbReference type="ARBA" id="ARBA00007163"/>
    </source>
</evidence>
<dbReference type="InterPro" id="IPR004827">
    <property type="entry name" value="bZIP"/>
</dbReference>
<feature type="compositionally biased region" description="Basic and acidic residues" evidence="7">
    <location>
        <begin position="118"/>
        <end position="137"/>
    </location>
</feature>
<dbReference type="EMBL" id="HBFN01029555">
    <property type="protein sequence ID" value="CAD8803396.1"/>
    <property type="molecule type" value="Transcribed_RNA"/>
</dbReference>
<gene>
    <name evidence="9" type="ORF">HTEP1355_LOCUS17074</name>
</gene>
<dbReference type="PANTHER" id="PTHR47416:SF8">
    <property type="entry name" value="BASIC-LEUCINE ZIPPER TRANSCRIPTION FACTOR E-RELATED"/>
    <property type="match status" value="1"/>
</dbReference>
<dbReference type="CDD" id="cd14704">
    <property type="entry name" value="bZIP_HY5-like"/>
    <property type="match status" value="1"/>
</dbReference>
<keyword evidence="4" id="KW-0238">DNA-binding</keyword>
<evidence type="ECO:0000256" key="3">
    <source>
        <dbReference type="ARBA" id="ARBA00023015"/>
    </source>
</evidence>
<keyword evidence="3" id="KW-0805">Transcription regulation</keyword>
<evidence type="ECO:0000256" key="1">
    <source>
        <dbReference type="ARBA" id="ARBA00004123"/>
    </source>
</evidence>
<dbReference type="AlphaFoldDB" id="A0A7S0YYI0"/>
<name>A0A7S0YYI0_9CRYP</name>
<dbReference type="SUPFAM" id="SSF57959">
    <property type="entry name" value="Leucine zipper domain"/>
    <property type="match status" value="1"/>
</dbReference>
<comment type="subcellular location">
    <subcellularLocation>
        <location evidence="1">Nucleus</location>
    </subcellularLocation>
</comment>
<dbReference type="SMART" id="SM00338">
    <property type="entry name" value="BRLZ"/>
    <property type="match status" value="1"/>
</dbReference>
<feature type="region of interest" description="Disordered" evidence="7">
    <location>
        <begin position="1"/>
        <end position="83"/>
    </location>
</feature>
<evidence type="ECO:0000256" key="6">
    <source>
        <dbReference type="ARBA" id="ARBA00023242"/>
    </source>
</evidence>
<organism evidence="9">
    <name type="scientific">Hemiselmis tepida</name>
    <dbReference type="NCBI Taxonomy" id="464990"/>
    <lineage>
        <taxon>Eukaryota</taxon>
        <taxon>Cryptophyceae</taxon>
        <taxon>Cryptomonadales</taxon>
        <taxon>Hemiselmidaceae</taxon>
        <taxon>Hemiselmis</taxon>
    </lineage>
</organism>
<comment type="similarity">
    <text evidence="2">Belongs to the bZIP family.</text>
</comment>
<evidence type="ECO:0000256" key="4">
    <source>
        <dbReference type="ARBA" id="ARBA00023125"/>
    </source>
</evidence>
<dbReference type="InterPro" id="IPR046347">
    <property type="entry name" value="bZIP_sf"/>
</dbReference>
<protein>
    <recommendedName>
        <fullName evidence="8">BZIP domain-containing protein</fullName>
    </recommendedName>
</protein>
<feature type="domain" description="BZIP" evidence="8">
    <location>
        <begin position="154"/>
        <end position="217"/>
    </location>
</feature>
<reference evidence="9" key="1">
    <citation type="submission" date="2021-01" db="EMBL/GenBank/DDBJ databases">
        <authorList>
            <person name="Corre E."/>
            <person name="Pelletier E."/>
            <person name="Niang G."/>
            <person name="Scheremetjew M."/>
            <person name="Finn R."/>
            <person name="Kale V."/>
            <person name="Holt S."/>
            <person name="Cochrane G."/>
            <person name="Meng A."/>
            <person name="Brown T."/>
            <person name="Cohen L."/>
        </authorList>
    </citation>
    <scope>NUCLEOTIDE SEQUENCE</scope>
    <source>
        <strain evidence="9">CCMP443</strain>
    </source>
</reference>